<comment type="caution">
    <text evidence="4">The sequence shown here is derived from an EMBL/GenBank/DDBJ whole genome shotgun (WGS) entry which is preliminary data.</text>
</comment>
<evidence type="ECO:0000313" key="4">
    <source>
        <dbReference type="EMBL" id="KAL3809511.1"/>
    </source>
</evidence>
<dbReference type="EMBL" id="JALLPB020000400">
    <property type="protein sequence ID" value="KAL3809511.1"/>
    <property type="molecule type" value="Genomic_DNA"/>
</dbReference>
<organism evidence="4 5">
    <name type="scientific">Cyclostephanos tholiformis</name>
    <dbReference type="NCBI Taxonomy" id="382380"/>
    <lineage>
        <taxon>Eukaryota</taxon>
        <taxon>Sar</taxon>
        <taxon>Stramenopiles</taxon>
        <taxon>Ochrophyta</taxon>
        <taxon>Bacillariophyta</taxon>
        <taxon>Coscinodiscophyceae</taxon>
        <taxon>Thalassiosirophycidae</taxon>
        <taxon>Stephanodiscales</taxon>
        <taxon>Stephanodiscaceae</taxon>
        <taxon>Cyclostephanos</taxon>
    </lineage>
</organism>
<dbReference type="SUPFAM" id="SSF54736">
    <property type="entry name" value="ClpS-like"/>
    <property type="match status" value="1"/>
</dbReference>
<dbReference type="Proteomes" id="UP001530377">
    <property type="component" value="Unassembled WGS sequence"/>
</dbReference>
<protein>
    <recommendedName>
        <fullName evidence="3">Adaptor protein ClpS core domain-containing protein</fullName>
    </recommendedName>
</protein>
<evidence type="ECO:0000256" key="2">
    <source>
        <dbReference type="SAM" id="SignalP"/>
    </source>
</evidence>
<reference evidence="4 5" key="1">
    <citation type="submission" date="2024-10" db="EMBL/GenBank/DDBJ databases">
        <title>Updated reference genomes for cyclostephanoid diatoms.</title>
        <authorList>
            <person name="Roberts W.R."/>
            <person name="Alverson A.J."/>
        </authorList>
    </citation>
    <scope>NUCLEOTIDE SEQUENCE [LARGE SCALE GENOMIC DNA]</scope>
    <source>
        <strain evidence="4 5">AJA228-03</strain>
    </source>
</reference>
<feature type="compositionally biased region" description="Low complexity" evidence="1">
    <location>
        <begin position="51"/>
        <end position="64"/>
    </location>
</feature>
<dbReference type="InterPro" id="IPR014719">
    <property type="entry name" value="Ribosomal_bL12_C/ClpS-like"/>
</dbReference>
<feature type="compositionally biased region" description="Basic and acidic residues" evidence="1">
    <location>
        <begin position="67"/>
        <end position="85"/>
    </location>
</feature>
<gene>
    <name evidence="4" type="ORF">ACHAXA_009747</name>
</gene>
<accession>A0ABD3RDG6</accession>
<feature type="signal peptide" evidence="2">
    <location>
        <begin position="1"/>
        <end position="19"/>
    </location>
</feature>
<evidence type="ECO:0000256" key="1">
    <source>
        <dbReference type="SAM" id="MobiDB-lite"/>
    </source>
</evidence>
<keyword evidence="5" id="KW-1185">Reference proteome</keyword>
<feature type="domain" description="Adaptor protein ClpS core" evidence="3">
    <location>
        <begin position="91"/>
        <end position="157"/>
    </location>
</feature>
<dbReference type="Pfam" id="PF02617">
    <property type="entry name" value="ClpS"/>
    <property type="match status" value="1"/>
</dbReference>
<name>A0ABD3RDG6_9STRA</name>
<sequence length="174" mass="19756">MAPLRTFLYTLVIAVTANAFTIAPIHQRRTHEALSSLYQSGPDKGGGSAIATPKTKQVTTTVQKQKQKNDQKQKAKPSEPDLRSDEDFEDAPMFRLYLIGDESYEQEHVVNRVFEIIEDCSEDDAARLFKSAYQTGEAFMGKYPREIAETYAEQLTRSDPIIYADVRDDEDKKK</sequence>
<evidence type="ECO:0000259" key="3">
    <source>
        <dbReference type="Pfam" id="PF02617"/>
    </source>
</evidence>
<feature type="chain" id="PRO_5044832555" description="Adaptor protein ClpS core domain-containing protein" evidence="2">
    <location>
        <begin position="20"/>
        <end position="174"/>
    </location>
</feature>
<evidence type="ECO:0000313" key="5">
    <source>
        <dbReference type="Proteomes" id="UP001530377"/>
    </source>
</evidence>
<keyword evidence="2" id="KW-0732">Signal</keyword>
<dbReference type="AlphaFoldDB" id="A0ABD3RDG6"/>
<dbReference type="Gene3D" id="3.30.1390.10">
    <property type="match status" value="1"/>
</dbReference>
<feature type="region of interest" description="Disordered" evidence="1">
    <location>
        <begin position="37"/>
        <end position="88"/>
    </location>
</feature>
<dbReference type="InterPro" id="IPR003769">
    <property type="entry name" value="ClpS_core"/>
</dbReference>
<proteinExistence type="predicted"/>